<reference evidence="1 2" key="1">
    <citation type="journal article" date="2015" name="Genome Announc.">
        <title>Genome Sequence of 'Candidatus Thioglobus singularis' Strain PS1, a Mixotroph from the SUP05 Clade of Marine Gammaproteobacteria.</title>
        <authorList>
            <person name="Marshall K.T."/>
            <person name="Morris R.M."/>
        </authorList>
    </citation>
    <scope>NUCLEOTIDE SEQUENCE [LARGE SCALE GENOMIC DNA]</scope>
    <source>
        <strain evidence="1 2">PS1</strain>
    </source>
</reference>
<dbReference type="Proteomes" id="UP000068905">
    <property type="component" value="Chromosome"/>
</dbReference>
<dbReference type="EMBL" id="CP006911">
    <property type="protein sequence ID" value="ALE02064.1"/>
    <property type="molecule type" value="Genomic_DNA"/>
</dbReference>
<evidence type="ECO:0000313" key="1">
    <source>
        <dbReference type="EMBL" id="ALE02064.1"/>
    </source>
</evidence>
<gene>
    <name evidence="1" type="ORF">W908_05600</name>
</gene>
<protein>
    <submittedName>
        <fullName evidence="1">Uncharacterized protein</fullName>
    </submittedName>
</protein>
<organism evidence="1 2">
    <name type="scientific">Candidatus Pseudothioglobus singularis PS1</name>
    <dbReference type="NCBI Taxonomy" id="1125411"/>
    <lineage>
        <taxon>Bacteria</taxon>
        <taxon>Pseudomonadati</taxon>
        <taxon>Pseudomonadota</taxon>
        <taxon>Gammaproteobacteria</taxon>
        <taxon>Candidatus Pseudothioglobaceae</taxon>
        <taxon>Candidatus Pseudothioglobus</taxon>
    </lineage>
</organism>
<dbReference type="AlphaFoldDB" id="A0A0M4LH05"/>
<dbReference type="OrthoDB" id="119145at2"/>
<evidence type="ECO:0000313" key="2">
    <source>
        <dbReference type="Proteomes" id="UP000068905"/>
    </source>
</evidence>
<dbReference type="RefSeq" id="WP_053820282.1">
    <property type="nucleotide sequence ID" value="NZ_CP006911.1"/>
</dbReference>
<name>A0A0M4LH05_9GAMM</name>
<accession>A0A0M4LH05</accession>
<sequence length="134" mass="13944">MLGEKIGSISGPATNKVLSAEGSLPKFSTSTEGVGTLAGAEVQSMATYSSSMRADGTLYGECPNQGVIMTQDGVATFRATGMGTFTADGGSNFRGACYFQATAPSLSSLNGVCCVYHFDVDAEGNATWDIWEWN</sequence>
<dbReference type="KEGG" id="tsn:W908_05600"/>
<proteinExistence type="predicted"/>
<keyword evidence="2" id="KW-1185">Reference proteome</keyword>